<dbReference type="RefSeq" id="WP_133901843.1">
    <property type="nucleotide sequence ID" value="NZ_SOCP01000002.1"/>
</dbReference>
<dbReference type="EMBL" id="SOCP01000002">
    <property type="protein sequence ID" value="TDV56628.1"/>
    <property type="molecule type" value="Genomic_DNA"/>
</dbReference>
<dbReference type="Proteomes" id="UP000294927">
    <property type="component" value="Unassembled WGS sequence"/>
</dbReference>
<dbReference type="AlphaFoldDB" id="A0A4R7W3J2"/>
<accession>A0A4R7W3J2</accession>
<sequence>MAALATADDLTAYLGHPPTNPAQAGFVLDAASEFVRGYCGWSITRETDVVWTLDAAGGRLLAMPTLHLVSVSSVLVHGIERVGEVETSVAGLLYRHAGWPTSCRSLEVRAVYGHEQTPRDVLAVVCALASRMLTTPGTGLVTSHRISGVQVTYGSDGAETAGLTQIEQSALNRHRLVGVAPAR</sequence>
<protein>
    <recommendedName>
        <fullName evidence="3">Phage gp6-like head-tail connector protein</fullName>
    </recommendedName>
</protein>
<dbReference type="OrthoDB" id="4198058at2"/>
<proteinExistence type="predicted"/>
<evidence type="ECO:0000313" key="1">
    <source>
        <dbReference type="EMBL" id="TDV56628.1"/>
    </source>
</evidence>
<evidence type="ECO:0008006" key="3">
    <source>
        <dbReference type="Google" id="ProtNLM"/>
    </source>
</evidence>
<organism evidence="1 2">
    <name type="scientific">Actinophytocola oryzae</name>
    <dbReference type="NCBI Taxonomy" id="502181"/>
    <lineage>
        <taxon>Bacteria</taxon>
        <taxon>Bacillati</taxon>
        <taxon>Actinomycetota</taxon>
        <taxon>Actinomycetes</taxon>
        <taxon>Pseudonocardiales</taxon>
        <taxon>Pseudonocardiaceae</taxon>
    </lineage>
</organism>
<reference evidence="1 2" key="1">
    <citation type="submission" date="2019-03" db="EMBL/GenBank/DDBJ databases">
        <title>Genomic Encyclopedia of Archaeal and Bacterial Type Strains, Phase II (KMG-II): from individual species to whole genera.</title>
        <authorList>
            <person name="Goeker M."/>
        </authorList>
    </citation>
    <scope>NUCLEOTIDE SEQUENCE [LARGE SCALE GENOMIC DNA]</scope>
    <source>
        <strain evidence="1 2">DSM 45499</strain>
    </source>
</reference>
<evidence type="ECO:0000313" key="2">
    <source>
        <dbReference type="Proteomes" id="UP000294927"/>
    </source>
</evidence>
<keyword evidence="2" id="KW-1185">Reference proteome</keyword>
<comment type="caution">
    <text evidence="1">The sequence shown here is derived from an EMBL/GenBank/DDBJ whole genome shotgun (WGS) entry which is preliminary data.</text>
</comment>
<name>A0A4R7W3J2_9PSEU</name>
<gene>
    <name evidence="1" type="ORF">CLV71_102695</name>
</gene>